<evidence type="ECO:0000313" key="3">
    <source>
        <dbReference type="Proteomes" id="UP001580928"/>
    </source>
</evidence>
<proteinExistence type="predicted"/>
<dbReference type="Pfam" id="PF16215">
    <property type="entry name" value="DUF4876"/>
    <property type="match status" value="1"/>
</dbReference>
<comment type="caution">
    <text evidence="2">The sequence shown here is derived from an EMBL/GenBank/DDBJ whole genome shotgun (WGS) entry which is preliminary data.</text>
</comment>
<keyword evidence="3" id="KW-1185">Reference proteome</keyword>
<sequence>MNKLKTIGFSFVLMTVVLLQACTKDNDLSTQKTDLKVTIENPTDLEAVEIKSGTISFTEINSGNITTSNDFTNNELVISLPEGSYDISFEGEIEYQLDGQTQTSTVRGYQTGLVLSGPTAIATVELFLHSETAGFVIKEIFFTGTGSFEGKTYHGDKYFIIYNNSDEVLYADGLVIAESTFNTTSKTQYTPDVMNEAFTTGTIVMIPGEGEEYPIQPGESFTVANNAINHLELNPNSLDLTSAEFELEMLTTINADNPQVEDLINIFGPMTMHDRGHKSYVLARFETSTEEFLANNKYTYEYLSNSGIPMDRDAYKLPNDWVIDAVNLSVQTTFEWLVTSPSLDMGWTYCAVVNSDDDRYGKSVIRRVLTTTPDGREILKDTNNSTEDFEAGVKPSLMN</sequence>
<organism evidence="2 3">
    <name type="scientific">Albibacterium profundi</name>
    <dbReference type="NCBI Taxonomy" id="3134906"/>
    <lineage>
        <taxon>Bacteria</taxon>
        <taxon>Pseudomonadati</taxon>
        <taxon>Bacteroidota</taxon>
        <taxon>Sphingobacteriia</taxon>
        <taxon>Sphingobacteriales</taxon>
        <taxon>Sphingobacteriaceae</taxon>
        <taxon>Albibacterium</taxon>
    </lineage>
</organism>
<dbReference type="Proteomes" id="UP001580928">
    <property type="component" value="Unassembled WGS sequence"/>
</dbReference>
<feature type="chain" id="PRO_5046908878" evidence="1">
    <location>
        <begin position="22"/>
        <end position="399"/>
    </location>
</feature>
<gene>
    <name evidence="2" type="ORF">WKR92_06425</name>
</gene>
<feature type="signal peptide" evidence="1">
    <location>
        <begin position="1"/>
        <end position="21"/>
    </location>
</feature>
<dbReference type="InterPro" id="IPR032627">
    <property type="entry name" value="DUF4876"/>
</dbReference>
<evidence type="ECO:0000256" key="1">
    <source>
        <dbReference type="SAM" id="SignalP"/>
    </source>
</evidence>
<dbReference type="EMBL" id="JBBVGT010000002">
    <property type="protein sequence ID" value="MFB5945460.1"/>
    <property type="molecule type" value="Genomic_DNA"/>
</dbReference>
<reference evidence="2 3" key="1">
    <citation type="submission" date="2024-04" db="EMBL/GenBank/DDBJ databases">
        <title>Albibacterium profundi sp. nov., isolated from sediment of the Challenger Deep of Mariana Trench.</title>
        <authorList>
            <person name="Wang Y."/>
        </authorList>
    </citation>
    <scope>NUCLEOTIDE SEQUENCE [LARGE SCALE GENOMIC DNA]</scope>
    <source>
        <strain evidence="2 3">RHL897</strain>
    </source>
</reference>
<dbReference type="PROSITE" id="PS51257">
    <property type="entry name" value="PROKAR_LIPOPROTEIN"/>
    <property type="match status" value="1"/>
</dbReference>
<evidence type="ECO:0000313" key="2">
    <source>
        <dbReference type="EMBL" id="MFB5945460.1"/>
    </source>
</evidence>
<keyword evidence="1" id="KW-0732">Signal</keyword>
<name>A0ABV5CD60_9SPHI</name>
<dbReference type="RefSeq" id="WP_375557000.1">
    <property type="nucleotide sequence ID" value="NZ_JBBVGT010000002.1"/>
</dbReference>
<accession>A0ABV5CD60</accession>
<protein>
    <submittedName>
        <fullName evidence="2">DUF4876 domain-containing protein</fullName>
    </submittedName>
</protein>